<evidence type="ECO:0000256" key="2">
    <source>
        <dbReference type="NCBIfam" id="TIGR00188"/>
    </source>
</evidence>
<comment type="catalytic activity">
    <reaction evidence="1">
        <text>Endonucleolytic cleavage of RNA, removing 5'-extranucleotides from tRNA precursor.</text>
        <dbReference type="EC" id="3.1.26.5"/>
    </reaction>
</comment>
<proteinExistence type="inferred from homology"/>
<reference evidence="3 4" key="1">
    <citation type="submission" date="2020-11" db="EMBL/GenBank/DDBJ databases">
        <title>Pseudonocardia abyssalis sp. nov. and Pseudonocardia oceani sp. nov., description and phylogenomic analysis of two novel actinomycetes isolated from the deep Southern Ocean.</title>
        <authorList>
            <person name="Parra J."/>
        </authorList>
    </citation>
    <scope>NUCLEOTIDE SEQUENCE [LARGE SCALE GENOMIC DNA]</scope>
    <source>
        <strain evidence="4">KRD185</strain>
    </source>
</reference>
<comment type="caution">
    <text evidence="3">The sequence shown here is derived from an EMBL/GenBank/DDBJ whole genome shotgun (WGS) entry which is preliminary data.</text>
</comment>
<keyword evidence="1" id="KW-0255">Endonuclease</keyword>
<keyword evidence="4" id="KW-1185">Reference proteome</keyword>
<protein>
    <recommendedName>
        <fullName evidence="1 2">Ribonuclease P protein component</fullName>
        <shortName evidence="1">RNase P protein</shortName>
        <shortName evidence="1">RNaseP protein</shortName>
        <ecNumber evidence="1 2">3.1.26.5</ecNumber>
    </recommendedName>
    <alternativeName>
        <fullName evidence="1">Protein C5</fullName>
    </alternativeName>
</protein>
<dbReference type="HAMAP" id="MF_00227">
    <property type="entry name" value="RNase_P"/>
    <property type="match status" value="1"/>
</dbReference>
<sequence length="125" mass="12972">MLPAASRLTRAEEFASVIRRGRRSGRSRLVVHLQIVGDTGAPPRAGLVVSRAVGGAVVRHRVSRRLRHLLVPRLASLPAGACVVVRALPPAAAATSAELGSDLDASLRGALRKLPARPVTTGGAP</sequence>
<keyword evidence="1 3" id="KW-0378">Hydrolase</keyword>
<dbReference type="NCBIfam" id="TIGR00188">
    <property type="entry name" value="rnpA"/>
    <property type="match status" value="1"/>
</dbReference>
<dbReference type="Pfam" id="PF00825">
    <property type="entry name" value="Ribonuclease_P"/>
    <property type="match status" value="1"/>
</dbReference>
<accession>A0ABS6UAF8</accession>
<dbReference type="RefSeq" id="WP_218589934.1">
    <property type="nucleotide sequence ID" value="NZ_JADQDE010000034.1"/>
</dbReference>
<gene>
    <name evidence="1 3" type="primary">rnpA</name>
    <name evidence="3" type="ORF">I4I82_14640</name>
</gene>
<comment type="function">
    <text evidence="1">RNaseP catalyzes the removal of the 5'-leader sequence from pre-tRNA to produce the mature 5'-terminus. It can also cleave other RNA substrates such as 4.5S RNA. The protein component plays an auxiliary but essential role in vivo by binding to the 5'-leader sequence and broadening the substrate specificity of the ribozyme.</text>
</comment>
<dbReference type="Proteomes" id="UP000694300">
    <property type="component" value="Unassembled WGS sequence"/>
</dbReference>
<keyword evidence="1" id="KW-0694">RNA-binding</keyword>
<evidence type="ECO:0000313" key="3">
    <source>
        <dbReference type="EMBL" id="MBW0128906.1"/>
    </source>
</evidence>
<keyword evidence="1" id="KW-0819">tRNA processing</keyword>
<comment type="similarity">
    <text evidence="1">Belongs to the RnpA family.</text>
</comment>
<dbReference type="PANTHER" id="PTHR33992:SF1">
    <property type="entry name" value="RIBONUCLEASE P PROTEIN COMPONENT"/>
    <property type="match status" value="1"/>
</dbReference>
<dbReference type="EMBL" id="JADQDF010000001">
    <property type="protein sequence ID" value="MBW0128906.1"/>
    <property type="molecule type" value="Genomic_DNA"/>
</dbReference>
<dbReference type="InterPro" id="IPR000100">
    <property type="entry name" value="RNase_P"/>
</dbReference>
<dbReference type="EC" id="3.1.26.5" evidence="1 2"/>
<organism evidence="3 4">
    <name type="scientific">Pseudonocardia oceani</name>
    <dbReference type="NCBI Taxonomy" id="2792013"/>
    <lineage>
        <taxon>Bacteria</taxon>
        <taxon>Bacillati</taxon>
        <taxon>Actinomycetota</taxon>
        <taxon>Actinomycetes</taxon>
        <taxon>Pseudonocardiales</taxon>
        <taxon>Pseudonocardiaceae</taxon>
        <taxon>Pseudonocardia</taxon>
    </lineage>
</organism>
<name>A0ABS6UAF8_9PSEU</name>
<comment type="subunit">
    <text evidence="1">Consists of a catalytic RNA component (M1 or rnpB) and a protein subunit.</text>
</comment>
<keyword evidence="1" id="KW-0540">Nuclease</keyword>
<evidence type="ECO:0000313" key="4">
    <source>
        <dbReference type="Proteomes" id="UP000694300"/>
    </source>
</evidence>
<evidence type="ECO:0000256" key="1">
    <source>
        <dbReference type="HAMAP-Rule" id="MF_00227"/>
    </source>
</evidence>
<dbReference type="PANTHER" id="PTHR33992">
    <property type="entry name" value="RIBONUCLEASE P PROTEIN COMPONENT"/>
    <property type="match status" value="1"/>
</dbReference>
<dbReference type="GO" id="GO:0004526">
    <property type="term" value="F:ribonuclease P activity"/>
    <property type="evidence" value="ECO:0007669"/>
    <property type="project" value="UniProtKB-EC"/>
</dbReference>